<sequence length="342" mass="36837">MSLLRRVLASNMGQLVIEIVLVAVPAAVLVALLHLIFGSSMEDSLVGDVFLNILEAAVVAVVFVQALRKIEHLSPSEVGLSKHQWFRQLLIGFLGGGALMTVVMIVLAITGSYRITNANPFVVVQLICLIVAACLLALLFTRNKKIGFLHYVLFALLAFGFLPATVSLLILIGGAVQEEFVFRGIIFRKLESSFGSWIAIAVSAILFGILHLLSPTATLVGAIALVISAGVLFAAIYILTRSLWWAIGVHLGWNFFEGPVFGVQVSGHVIPGFFSSAITGPEIWTGGSFGPEAGLAAIFIVGAVAFYLCFRAARQQRMIPRNQLQRIADDTQVEHTDAPVNL</sequence>
<feature type="transmembrane region" description="Helical" evidence="1">
    <location>
        <begin position="121"/>
        <end position="141"/>
    </location>
</feature>
<feature type="transmembrane region" description="Helical" evidence="1">
    <location>
        <begin position="220"/>
        <end position="239"/>
    </location>
</feature>
<protein>
    <recommendedName>
        <fullName evidence="2">CAAX prenyl protease 2/Lysostaphin resistance protein A-like domain-containing protein</fullName>
    </recommendedName>
</protein>
<feature type="transmembrane region" description="Helical" evidence="1">
    <location>
        <begin position="89"/>
        <end position="109"/>
    </location>
</feature>
<accession>A0A8J3IP25</accession>
<feature type="transmembrane region" description="Helical" evidence="1">
    <location>
        <begin position="49"/>
        <end position="68"/>
    </location>
</feature>
<comment type="caution">
    <text evidence="3">The sequence shown here is derived from an EMBL/GenBank/DDBJ whole genome shotgun (WGS) entry which is preliminary data.</text>
</comment>
<evidence type="ECO:0000256" key="1">
    <source>
        <dbReference type="SAM" id="Phobius"/>
    </source>
</evidence>
<dbReference type="GO" id="GO:0004175">
    <property type="term" value="F:endopeptidase activity"/>
    <property type="evidence" value="ECO:0007669"/>
    <property type="project" value="UniProtKB-ARBA"/>
</dbReference>
<dbReference type="GO" id="GO:0080120">
    <property type="term" value="P:CAAX-box protein maturation"/>
    <property type="evidence" value="ECO:0007669"/>
    <property type="project" value="UniProtKB-ARBA"/>
</dbReference>
<keyword evidence="1" id="KW-1133">Transmembrane helix</keyword>
<reference evidence="3" key="1">
    <citation type="submission" date="2020-10" db="EMBL/GenBank/DDBJ databases">
        <title>Taxonomic study of unclassified bacteria belonging to the class Ktedonobacteria.</title>
        <authorList>
            <person name="Yabe S."/>
            <person name="Wang C.M."/>
            <person name="Zheng Y."/>
            <person name="Sakai Y."/>
            <person name="Cavaletti L."/>
            <person name="Monciardini P."/>
            <person name="Donadio S."/>
        </authorList>
    </citation>
    <scope>NUCLEOTIDE SEQUENCE</scope>
    <source>
        <strain evidence="3">ID150040</strain>
    </source>
</reference>
<dbReference type="Proteomes" id="UP000597444">
    <property type="component" value="Unassembled WGS sequence"/>
</dbReference>
<dbReference type="EMBL" id="BNJK01000001">
    <property type="protein sequence ID" value="GHO93901.1"/>
    <property type="molecule type" value="Genomic_DNA"/>
</dbReference>
<dbReference type="Pfam" id="PF02517">
    <property type="entry name" value="Rce1-like"/>
    <property type="match status" value="1"/>
</dbReference>
<keyword evidence="4" id="KW-1185">Reference proteome</keyword>
<evidence type="ECO:0000259" key="2">
    <source>
        <dbReference type="Pfam" id="PF02517"/>
    </source>
</evidence>
<gene>
    <name evidence="3" type="ORF">KSF_039490</name>
</gene>
<proteinExistence type="predicted"/>
<feature type="transmembrane region" description="Helical" evidence="1">
    <location>
        <begin position="12"/>
        <end position="37"/>
    </location>
</feature>
<name>A0A8J3IP25_9CHLR</name>
<keyword evidence="1" id="KW-0812">Transmembrane</keyword>
<evidence type="ECO:0000313" key="4">
    <source>
        <dbReference type="Proteomes" id="UP000597444"/>
    </source>
</evidence>
<feature type="transmembrane region" description="Helical" evidence="1">
    <location>
        <begin position="148"/>
        <end position="174"/>
    </location>
</feature>
<dbReference type="PANTHER" id="PTHR39430">
    <property type="entry name" value="MEMBRANE-ASSOCIATED PROTEASE-RELATED"/>
    <property type="match status" value="1"/>
</dbReference>
<feature type="transmembrane region" description="Helical" evidence="1">
    <location>
        <begin position="293"/>
        <end position="313"/>
    </location>
</feature>
<feature type="transmembrane region" description="Helical" evidence="1">
    <location>
        <begin position="194"/>
        <end position="213"/>
    </location>
</feature>
<evidence type="ECO:0000313" key="3">
    <source>
        <dbReference type="EMBL" id="GHO93901.1"/>
    </source>
</evidence>
<dbReference type="InterPro" id="IPR003675">
    <property type="entry name" value="Rce1/LyrA-like_dom"/>
</dbReference>
<dbReference type="PANTHER" id="PTHR39430:SF1">
    <property type="entry name" value="PROTEASE"/>
    <property type="match status" value="1"/>
</dbReference>
<organism evidence="3 4">
    <name type="scientific">Reticulibacter mediterranei</name>
    <dbReference type="NCBI Taxonomy" id="2778369"/>
    <lineage>
        <taxon>Bacteria</taxon>
        <taxon>Bacillati</taxon>
        <taxon>Chloroflexota</taxon>
        <taxon>Ktedonobacteria</taxon>
        <taxon>Ktedonobacterales</taxon>
        <taxon>Reticulibacteraceae</taxon>
        <taxon>Reticulibacter</taxon>
    </lineage>
</organism>
<keyword evidence="1" id="KW-0472">Membrane</keyword>
<feature type="domain" description="CAAX prenyl protease 2/Lysostaphin resistance protein A-like" evidence="2">
    <location>
        <begin position="164"/>
        <end position="256"/>
    </location>
</feature>
<dbReference type="RefSeq" id="WP_220204669.1">
    <property type="nucleotide sequence ID" value="NZ_BNJK01000001.1"/>
</dbReference>
<dbReference type="AlphaFoldDB" id="A0A8J3IP25"/>